<dbReference type="EMBL" id="HBUE01160545">
    <property type="protein sequence ID" value="CAG6509718.1"/>
    <property type="molecule type" value="Transcribed_RNA"/>
</dbReference>
<evidence type="ECO:0000256" key="1">
    <source>
        <dbReference type="SAM" id="MobiDB-lite"/>
    </source>
</evidence>
<name>A0A8D8DDS8_CULPI</name>
<evidence type="ECO:0000313" key="3">
    <source>
        <dbReference type="EMBL" id="CAG6509718.1"/>
    </source>
</evidence>
<sequence>MTDSEGRTPVKIKEETDDEPNLMSLEKLDRGTPEIWPEKASLDSYTIIQTFEHNESNLSALPSKWVNKKGWNGGTPDRMSVIAGNDLCYWPKGASGYRLLEQAKLDPTIAIDKRFLSAFRCKILKENIPTYVEAICEQKTLEKELNELNKQPLPTASASLPSDQGAEGNVLLSQILSTVESLQRQVQVIAKDQQTTKTQVNKCYHLLLQINDRLNEGPPQTPQPLGVLEIPSSSNATDPTNTIPLKPVKSLEDMEALQDHARDPLFVQSVIRSMGMIHGKCRHMGEGRTICLRVVDYFFDRRFMLTCSWTGTARGTENNGARATKIPFQRFDKVINLFYQVVLYSDPTFLYDDCLTFLHRCVRNAKQRFAEVKGMRLSVARKRRRRMEKEPVVVIESIEADEDESNSCDIIKEEFDLEGL</sequence>
<dbReference type="AlphaFoldDB" id="A0A8D8DDS8"/>
<dbReference type="InterPro" id="IPR032071">
    <property type="entry name" value="DUF4806"/>
</dbReference>
<accession>A0A8D8DDS8</accession>
<organism evidence="3">
    <name type="scientific">Culex pipiens</name>
    <name type="common">House mosquito</name>
    <dbReference type="NCBI Taxonomy" id="7175"/>
    <lineage>
        <taxon>Eukaryota</taxon>
        <taxon>Metazoa</taxon>
        <taxon>Ecdysozoa</taxon>
        <taxon>Arthropoda</taxon>
        <taxon>Hexapoda</taxon>
        <taxon>Insecta</taxon>
        <taxon>Pterygota</taxon>
        <taxon>Neoptera</taxon>
        <taxon>Endopterygota</taxon>
        <taxon>Diptera</taxon>
        <taxon>Nematocera</taxon>
        <taxon>Culicoidea</taxon>
        <taxon>Culicidae</taxon>
        <taxon>Culicinae</taxon>
        <taxon>Culicini</taxon>
        <taxon>Culex</taxon>
        <taxon>Culex</taxon>
    </lineage>
</organism>
<protein>
    <submittedName>
        <fullName evidence="3">(northern house mosquito) hypothetical protein</fullName>
    </submittedName>
</protein>
<reference evidence="3" key="1">
    <citation type="submission" date="2021-05" db="EMBL/GenBank/DDBJ databases">
        <authorList>
            <person name="Alioto T."/>
            <person name="Alioto T."/>
            <person name="Gomez Garrido J."/>
        </authorList>
    </citation>
    <scope>NUCLEOTIDE SEQUENCE</scope>
</reference>
<dbReference type="EMBL" id="HBUE01093366">
    <property type="protein sequence ID" value="CAG6482408.1"/>
    <property type="molecule type" value="Transcribed_RNA"/>
</dbReference>
<feature type="domain" description="DUF4806" evidence="2">
    <location>
        <begin position="247"/>
        <end position="340"/>
    </location>
</feature>
<evidence type="ECO:0000259" key="2">
    <source>
        <dbReference type="Pfam" id="PF16064"/>
    </source>
</evidence>
<dbReference type="EMBL" id="HBUE01265726">
    <property type="protein sequence ID" value="CAG6561117.1"/>
    <property type="molecule type" value="Transcribed_RNA"/>
</dbReference>
<dbReference type="Pfam" id="PF16064">
    <property type="entry name" value="DUF4806"/>
    <property type="match status" value="1"/>
</dbReference>
<feature type="compositionally biased region" description="Basic and acidic residues" evidence="1">
    <location>
        <begin position="1"/>
        <end position="14"/>
    </location>
</feature>
<proteinExistence type="predicted"/>
<feature type="region of interest" description="Disordered" evidence="1">
    <location>
        <begin position="1"/>
        <end position="22"/>
    </location>
</feature>